<keyword evidence="2" id="KW-1185">Reference proteome</keyword>
<dbReference type="STRING" id="948595.L2GRV9"/>
<evidence type="ECO:0000313" key="2">
    <source>
        <dbReference type="Proteomes" id="UP000011081"/>
    </source>
</evidence>
<dbReference type="GeneID" id="19880002"/>
<proteinExistence type="predicted"/>
<dbReference type="EMBL" id="GL877448">
    <property type="protein sequence ID" value="ELA46371.1"/>
    <property type="molecule type" value="Genomic_DNA"/>
</dbReference>
<dbReference type="AlphaFoldDB" id="L2GRV9"/>
<protein>
    <submittedName>
        <fullName evidence="1">Uncharacterized protein</fullName>
    </submittedName>
</protein>
<organism evidence="1 2">
    <name type="scientific">Vavraia culicis (isolate floridensis)</name>
    <name type="common">Microsporidian parasite</name>
    <dbReference type="NCBI Taxonomy" id="948595"/>
    <lineage>
        <taxon>Eukaryota</taxon>
        <taxon>Fungi</taxon>
        <taxon>Fungi incertae sedis</taxon>
        <taxon>Microsporidia</taxon>
        <taxon>Pleistophoridae</taxon>
        <taxon>Vavraia</taxon>
    </lineage>
</organism>
<dbReference type="Proteomes" id="UP000011081">
    <property type="component" value="Unassembled WGS sequence"/>
</dbReference>
<name>L2GRV9_VAVCU</name>
<dbReference type="InParanoid" id="L2GRV9"/>
<evidence type="ECO:0000313" key="1">
    <source>
        <dbReference type="EMBL" id="ELA46371.1"/>
    </source>
</evidence>
<sequence>MAIYKRTELLTTLKHVGTLLVDPDVVQNASFLALFDRFNVRVLKFDEDELICNDDVAAILTDKRGVFEDYFTVVLADGIEFRYPFVYGWVSWDVPGVRMVRMCEMGERIREMRRMCGKEEELVNGSRGVGEQRVCSGSEVMGMEGSSVSLSAFSRSDKSLMDLLIIKREKHTQRNMQRYIQHLKKCAMSLFAGASMGRIELFKKGSSTKRKLSSKQQQIIKQNEERLKKINEQKDGTFLRNFFVKFKSMSFTRKRMALESVRTESAVVNRRITLLKIEYYLDRWRIESRKERVDERMLVDVYVNCLAFFEIEGRERSECEYVESVMREIGFGATADELLGRDGEM</sequence>
<dbReference type="HOGENOM" id="CLU_805535_0_0_1"/>
<gene>
    <name evidence="1" type="ORF">VCUG_02135</name>
</gene>
<feature type="non-terminal residue" evidence="1">
    <location>
        <position position="345"/>
    </location>
</feature>
<dbReference type="RefSeq" id="XP_008075149.1">
    <property type="nucleotide sequence ID" value="XM_008076958.1"/>
</dbReference>
<reference evidence="2" key="1">
    <citation type="submission" date="2011-03" db="EMBL/GenBank/DDBJ databases">
        <title>The genome sequence of Vavraia culicis strain floridensis.</title>
        <authorList>
            <consortium name="The Broad Institute Genome Sequencing Platform"/>
            <person name="Cuomo C."/>
            <person name="Becnel J."/>
            <person name="Sanscrainte N."/>
            <person name="Young S.K."/>
            <person name="Zeng Q."/>
            <person name="Gargeya S."/>
            <person name="Fitzgerald M."/>
            <person name="Haas B."/>
            <person name="Abouelleil A."/>
            <person name="Alvarado L."/>
            <person name="Arachchi H.M."/>
            <person name="Berlin A."/>
            <person name="Chapman S.B."/>
            <person name="Gearin G."/>
            <person name="Goldberg J."/>
            <person name="Griggs A."/>
            <person name="Gujja S."/>
            <person name="Hansen M."/>
            <person name="Heiman D."/>
            <person name="Howarth C."/>
            <person name="Larimer J."/>
            <person name="Lui A."/>
            <person name="MacDonald P.J.P."/>
            <person name="McCowen C."/>
            <person name="Montmayeur A."/>
            <person name="Murphy C."/>
            <person name="Neiman D."/>
            <person name="Pearson M."/>
            <person name="Priest M."/>
            <person name="Roberts A."/>
            <person name="Saif S."/>
            <person name="Shea T."/>
            <person name="Sisk P."/>
            <person name="Stolte C."/>
            <person name="Sykes S."/>
            <person name="Wortman J."/>
            <person name="Nusbaum C."/>
            <person name="Birren B."/>
        </authorList>
    </citation>
    <scope>NUCLEOTIDE SEQUENCE [LARGE SCALE GENOMIC DNA]</scope>
    <source>
        <strain evidence="2">floridensis</strain>
    </source>
</reference>
<dbReference type="VEuPathDB" id="MicrosporidiaDB:VCUG_02135"/>
<accession>L2GRV9</accession>